<dbReference type="GO" id="GO:0016705">
    <property type="term" value="F:oxidoreductase activity, acting on paired donors, with incorporation or reduction of molecular oxygen"/>
    <property type="evidence" value="ECO:0007669"/>
    <property type="project" value="InterPro"/>
</dbReference>
<sequence length="561" mass="62663">MYSTILVGAAVAFVLLAAYAVYQGFIAPKSNPLRNLCGPPVRGLSGDLGAILHPSRSKQTHDNYVKLYGRSIRIRGIGPWDERLLTLDPLSISHVLKHSTIYEKPWQSRRLITSLLGCGMLAAEGEVHKRQRRVATPAFGVQNMRALVPLVWGKGNELKDRWLGVIKESGDSENGVRLDVCHWISRATFDVIGLAGFGYHFSAIDNETNELFCAYKEMFEIAISQGQKLRDILVIYFPILNALWVSSKPPCRVTVTVNRCQEVIRRVAGQLIQDKKREIMDGEKSGSIHAGKDLLSLLLKSNMATDLPPSQRISDEDILHTINTFMFAGSDTTSLALTWTLFLLAQHPTLQLRLREELLSIAPSSESQLTPDEIESLHNILAGLPFLHNVARESLRLIPPLHSSLRVATQDDEVPTSYPVHIRKADGSVVKEVGRSVTVPKGCFVHVPVEAFNLDKGMWGEDAWEFNPDRWDNLPDTALAQPGLFSNLLTFSAGPRSCIGMRFSMIEIKVFLYILLTNFTFMETGEKIVQANAVLTRPYIARRFMEGSQCPLLVKPYVRHA</sequence>
<reference evidence="15 16" key="1">
    <citation type="submission" date="2014-04" db="EMBL/GenBank/DDBJ databases">
        <authorList>
            <consortium name="DOE Joint Genome Institute"/>
            <person name="Kuo A."/>
            <person name="Tarkka M."/>
            <person name="Buscot F."/>
            <person name="Kohler A."/>
            <person name="Nagy L.G."/>
            <person name="Floudas D."/>
            <person name="Copeland A."/>
            <person name="Barry K.W."/>
            <person name="Cichocki N."/>
            <person name="Veneault-Fourrey C."/>
            <person name="LaButti K."/>
            <person name="Lindquist E.A."/>
            <person name="Lipzen A."/>
            <person name="Lundell T."/>
            <person name="Morin E."/>
            <person name="Murat C."/>
            <person name="Sun H."/>
            <person name="Tunlid A."/>
            <person name="Henrissat B."/>
            <person name="Grigoriev I.V."/>
            <person name="Hibbett D.S."/>
            <person name="Martin F."/>
            <person name="Nordberg H.P."/>
            <person name="Cantor M.N."/>
            <person name="Hua S.X."/>
        </authorList>
    </citation>
    <scope>NUCLEOTIDE SEQUENCE [LARGE SCALE GENOMIC DNA]</scope>
    <source>
        <strain evidence="15 16">F 1598</strain>
    </source>
</reference>
<dbReference type="PANTHER" id="PTHR24305:SF166">
    <property type="entry name" value="CYTOCHROME P450 12A4, MITOCHONDRIAL-RELATED"/>
    <property type="match status" value="1"/>
</dbReference>
<keyword evidence="5 13" id="KW-0349">Heme</keyword>
<dbReference type="HOGENOM" id="CLU_001570_5_11_1"/>
<evidence type="ECO:0000256" key="3">
    <source>
        <dbReference type="ARBA" id="ARBA00004721"/>
    </source>
</evidence>
<reference evidence="16" key="2">
    <citation type="submission" date="2015-01" db="EMBL/GenBank/DDBJ databases">
        <title>Evolutionary Origins and Diversification of the Mycorrhizal Mutualists.</title>
        <authorList>
            <consortium name="DOE Joint Genome Institute"/>
            <consortium name="Mycorrhizal Genomics Consortium"/>
            <person name="Kohler A."/>
            <person name="Kuo A."/>
            <person name="Nagy L.G."/>
            <person name="Floudas D."/>
            <person name="Copeland A."/>
            <person name="Barry K.W."/>
            <person name="Cichocki N."/>
            <person name="Veneault-Fourrey C."/>
            <person name="LaButti K."/>
            <person name="Lindquist E.A."/>
            <person name="Lipzen A."/>
            <person name="Lundell T."/>
            <person name="Morin E."/>
            <person name="Murat C."/>
            <person name="Riley R."/>
            <person name="Ohm R."/>
            <person name="Sun H."/>
            <person name="Tunlid A."/>
            <person name="Henrissat B."/>
            <person name="Grigoriev I.V."/>
            <person name="Hibbett D.S."/>
            <person name="Martin F."/>
        </authorList>
    </citation>
    <scope>NUCLEOTIDE SEQUENCE [LARGE SCALE GENOMIC DNA]</scope>
    <source>
        <strain evidence="16">F 1598</strain>
    </source>
</reference>
<dbReference type="PRINTS" id="PR00385">
    <property type="entry name" value="P450"/>
</dbReference>
<comment type="similarity">
    <text evidence="4 14">Belongs to the cytochrome P450 family.</text>
</comment>
<comment type="cofactor">
    <cofactor evidence="1 13">
        <name>heme</name>
        <dbReference type="ChEBI" id="CHEBI:30413"/>
    </cofactor>
</comment>
<dbReference type="AlphaFoldDB" id="A0A0C3BZE1"/>
<evidence type="ECO:0000256" key="2">
    <source>
        <dbReference type="ARBA" id="ARBA00004370"/>
    </source>
</evidence>
<dbReference type="InParanoid" id="A0A0C3BZE1"/>
<dbReference type="OrthoDB" id="1470350at2759"/>
<evidence type="ECO:0000256" key="6">
    <source>
        <dbReference type="ARBA" id="ARBA00022692"/>
    </source>
</evidence>
<keyword evidence="8" id="KW-1133">Transmembrane helix</keyword>
<dbReference type="GO" id="GO:0016020">
    <property type="term" value="C:membrane"/>
    <property type="evidence" value="ECO:0007669"/>
    <property type="project" value="UniProtKB-SubCell"/>
</dbReference>
<keyword evidence="6" id="KW-0812">Transmembrane</keyword>
<dbReference type="Proteomes" id="UP000054166">
    <property type="component" value="Unassembled WGS sequence"/>
</dbReference>
<dbReference type="EMBL" id="KN832970">
    <property type="protein sequence ID" value="KIM91913.1"/>
    <property type="molecule type" value="Genomic_DNA"/>
</dbReference>
<organism evidence="15 16">
    <name type="scientific">Piloderma croceum (strain F 1598)</name>
    <dbReference type="NCBI Taxonomy" id="765440"/>
    <lineage>
        <taxon>Eukaryota</taxon>
        <taxon>Fungi</taxon>
        <taxon>Dikarya</taxon>
        <taxon>Basidiomycota</taxon>
        <taxon>Agaricomycotina</taxon>
        <taxon>Agaricomycetes</taxon>
        <taxon>Agaricomycetidae</taxon>
        <taxon>Atheliales</taxon>
        <taxon>Atheliaceae</taxon>
        <taxon>Piloderma</taxon>
    </lineage>
</organism>
<dbReference type="STRING" id="765440.A0A0C3BZE1"/>
<evidence type="ECO:0000256" key="12">
    <source>
        <dbReference type="ARBA" id="ARBA00023136"/>
    </source>
</evidence>
<evidence type="ECO:0000256" key="4">
    <source>
        <dbReference type="ARBA" id="ARBA00010617"/>
    </source>
</evidence>
<gene>
    <name evidence="15" type="ORF">PILCRDRAFT_761251</name>
</gene>
<evidence type="ECO:0000256" key="14">
    <source>
        <dbReference type="RuleBase" id="RU000461"/>
    </source>
</evidence>
<comment type="pathway">
    <text evidence="3">Secondary metabolite biosynthesis; terpenoid biosynthesis.</text>
</comment>
<evidence type="ECO:0000313" key="16">
    <source>
        <dbReference type="Proteomes" id="UP000054166"/>
    </source>
</evidence>
<evidence type="ECO:0000256" key="5">
    <source>
        <dbReference type="ARBA" id="ARBA00022617"/>
    </source>
</evidence>
<evidence type="ECO:0008006" key="17">
    <source>
        <dbReference type="Google" id="ProtNLM"/>
    </source>
</evidence>
<keyword evidence="11 14" id="KW-0503">Monooxygenase</keyword>
<keyword evidence="10 13" id="KW-0408">Iron</keyword>
<dbReference type="GO" id="GO:0004497">
    <property type="term" value="F:monooxygenase activity"/>
    <property type="evidence" value="ECO:0007669"/>
    <property type="project" value="UniProtKB-KW"/>
</dbReference>
<dbReference type="Pfam" id="PF00067">
    <property type="entry name" value="p450"/>
    <property type="match status" value="1"/>
</dbReference>
<evidence type="ECO:0000313" key="15">
    <source>
        <dbReference type="EMBL" id="KIM91913.1"/>
    </source>
</evidence>
<dbReference type="GO" id="GO:0005506">
    <property type="term" value="F:iron ion binding"/>
    <property type="evidence" value="ECO:0007669"/>
    <property type="project" value="InterPro"/>
</dbReference>
<dbReference type="InterPro" id="IPR001128">
    <property type="entry name" value="Cyt_P450"/>
</dbReference>
<dbReference type="PANTHER" id="PTHR24305">
    <property type="entry name" value="CYTOCHROME P450"/>
    <property type="match status" value="1"/>
</dbReference>
<evidence type="ECO:0000256" key="9">
    <source>
        <dbReference type="ARBA" id="ARBA00023002"/>
    </source>
</evidence>
<proteinExistence type="inferred from homology"/>
<dbReference type="CDD" id="cd11069">
    <property type="entry name" value="CYP_FUM15-like"/>
    <property type="match status" value="1"/>
</dbReference>
<evidence type="ECO:0000256" key="7">
    <source>
        <dbReference type="ARBA" id="ARBA00022723"/>
    </source>
</evidence>
<accession>A0A0C3BZE1</accession>
<evidence type="ECO:0000256" key="13">
    <source>
        <dbReference type="PIRSR" id="PIRSR602401-1"/>
    </source>
</evidence>
<protein>
    <recommendedName>
        <fullName evidence="17">Cytochrome P450</fullName>
    </recommendedName>
</protein>
<comment type="subcellular location">
    <subcellularLocation>
        <location evidence="2">Membrane</location>
    </subcellularLocation>
</comment>
<keyword evidence="16" id="KW-1185">Reference proteome</keyword>
<keyword evidence="9 14" id="KW-0560">Oxidoreductase</keyword>
<dbReference type="GO" id="GO:0020037">
    <property type="term" value="F:heme binding"/>
    <property type="evidence" value="ECO:0007669"/>
    <property type="project" value="InterPro"/>
</dbReference>
<evidence type="ECO:0000256" key="1">
    <source>
        <dbReference type="ARBA" id="ARBA00001971"/>
    </source>
</evidence>
<dbReference type="Gene3D" id="1.10.630.10">
    <property type="entry name" value="Cytochrome P450"/>
    <property type="match status" value="1"/>
</dbReference>
<dbReference type="InterPro" id="IPR017972">
    <property type="entry name" value="Cyt_P450_CS"/>
</dbReference>
<name>A0A0C3BZE1_PILCF</name>
<dbReference type="InterPro" id="IPR036396">
    <property type="entry name" value="Cyt_P450_sf"/>
</dbReference>
<dbReference type="PROSITE" id="PS00086">
    <property type="entry name" value="CYTOCHROME_P450"/>
    <property type="match status" value="1"/>
</dbReference>
<dbReference type="InterPro" id="IPR050121">
    <property type="entry name" value="Cytochrome_P450_monoxygenase"/>
</dbReference>
<dbReference type="PRINTS" id="PR00463">
    <property type="entry name" value="EP450I"/>
</dbReference>
<evidence type="ECO:0000256" key="10">
    <source>
        <dbReference type="ARBA" id="ARBA00023004"/>
    </source>
</evidence>
<evidence type="ECO:0000256" key="8">
    <source>
        <dbReference type="ARBA" id="ARBA00022989"/>
    </source>
</evidence>
<evidence type="ECO:0000256" key="11">
    <source>
        <dbReference type="ARBA" id="ARBA00023033"/>
    </source>
</evidence>
<dbReference type="SUPFAM" id="SSF48264">
    <property type="entry name" value="Cytochrome P450"/>
    <property type="match status" value="1"/>
</dbReference>
<keyword evidence="7 13" id="KW-0479">Metal-binding</keyword>
<dbReference type="InterPro" id="IPR002401">
    <property type="entry name" value="Cyt_P450_E_grp-I"/>
</dbReference>
<keyword evidence="12" id="KW-0472">Membrane</keyword>
<feature type="binding site" description="axial binding residue" evidence="13">
    <location>
        <position position="498"/>
    </location>
    <ligand>
        <name>heme</name>
        <dbReference type="ChEBI" id="CHEBI:30413"/>
    </ligand>
    <ligandPart>
        <name>Fe</name>
        <dbReference type="ChEBI" id="CHEBI:18248"/>
    </ligandPart>
</feature>